<dbReference type="InParanoid" id="D0NXA4"/>
<protein>
    <submittedName>
        <fullName evidence="2">Uncharacterized protein</fullName>
    </submittedName>
</protein>
<feature type="compositionally biased region" description="Low complexity" evidence="1">
    <location>
        <begin position="189"/>
        <end position="205"/>
    </location>
</feature>
<dbReference type="EMBL" id="DS028181">
    <property type="protein sequence ID" value="EEY67701.1"/>
    <property type="molecule type" value="Genomic_DNA"/>
</dbReference>
<dbReference type="GeneID" id="9464109"/>
<dbReference type="RefSeq" id="XP_002896254.1">
    <property type="nucleotide sequence ID" value="XM_002896208.1"/>
</dbReference>
<accession>D0NXA4</accession>
<dbReference type="VEuPathDB" id="FungiDB:PITG_17927"/>
<gene>
    <name evidence="2" type="ORF">PITG_17927</name>
</gene>
<sequence length="226" mass="23970">MKDMRRLEQGPMREKPLIIEDKDTGVGIRSSDNKLAQALDASKAVTYCDTGEFGDATEYDGSFTASDDADVNDVADVYDGVDVYDGADVTSTVTRLTKLFIVGHPDLVRHQHWATNPGVQGSKDTLHGGQYRDVVLNEDWEYGYDPTYGKDENDHGADNNYGSGDSLDAAIGTGTAGHDDANEETSARQPAQQTTAATAQQPVVPDRQPAPDPATGVSTGSGGGTA</sequence>
<dbReference type="AlphaFoldDB" id="D0NXA4"/>
<reference evidence="3" key="1">
    <citation type="journal article" date="2009" name="Nature">
        <title>Genome sequence and analysis of the Irish potato famine pathogen Phytophthora infestans.</title>
        <authorList>
            <consortium name="The Broad Institute Genome Sequencing Platform"/>
            <person name="Haas B.J."/>
            <person name="Kamoun S."/>
            <person name="Zody M.C."/>
            <person name="Jiang R.H."/>
            <person name="Handsaker R.E."/>
            <person name="Cano L.M."/>
            <person name="Grabherr M."/>
            <person name="Kodira C.D."/>
            <person name="Raffaele S."/>
            <person name="Torto-Alalibo T."/>
            <person name="Bozkurt T.O."/>
            <person name="Ah-Fong A.M."/>
            <person name="Alvarado L."/>
            <person name="Anderson V.L."/>
            <person name="Armstrong M.R."/>
            <person name="Avrova A."/>
            <person name="Baxter L."/>
            <person name="Beynon J."/>
            <person name="Boevink P.C."/>
            <person name="Bollmann S.R."/>
            <person name="Bos J.I."/>
            <person name="Bulone V."/>
            <person name="Cai G."/>
            <person name="Cakir C."/>
            <person name="Carrington J.C."/>
            <person name="Chawner M."/>
            <person name="Conti L."/>
            <person name="Costanzo S."/>
            <person name="Ewan R."/>
            <person name="Fahlgren N."/>
            <person name="Fischbach M.A."/>
            <person name="Fugelstad J."/>
            <person name="Gilroy E.M."/>
            <person name="Gnerre S."/>
            <person name="Green P.J."/>
            <person name="Grenville-Briggs L.J."/>
            <person name="Griffith J."/>
            <person name="Grunwald N.J."/>
            <person name="Horn K."/>
            <person name="Horner N.R."/>
            <person name="Hu C.H."/>
            <person name="Huitema E."/>
            <person name="Jeong D.H."/>
            <person name="Jones A.M."/>
            <person name="Jones J.D."/>
            <person name="Jones R.W."/>
            <person name="Karlsson E.K."/>
            <person name="Kunjeti S.G."/>
            <person name="Lamour K."/>
            <person name="Liu Z."/>
            <person name="Ma L."/>
            <person name="Maclean D."/>
            <person name="Chibucos M.C."/>
            <person name="McDonald H."/>
            <person name="McWalters J."/>
            <person name="Meijer H.J."/>
            <person name="Morgan W."/>
            <person name="Morris P.F."/>
            <person name="Munro C.A."/>
            <person name="O'Neill K."/>
            <person name="Ospina-Giraldo M."/>
            <person name="Pinzon A."/>
            <person name="Pritchard L."/>
            <person name="Ramsahoye B."/>
            <person name="Ren Q."/>
            <person name="Restrepo S."/>
            <person name="Roy S."/>
            <person name="Sadanandom A."/>
            <person name="Savidor A."/>
            <person name="Schornack S."/>
            <person name="Schwartz D.C."/>
            <person name="Schumann U.D."/>
            <person name="Schwessinger B."/>
            <person name="Seyer L."/>
            <person name="Sharpe T."/>
            <person name="Silvar C."/>
            <person name="Song J."/>
            <person name="Studholme D.J."/>
            <person name="Sykes S."/>
            <person name="Thines M."/>
            <person name="van de Vondervoort P.J."/>
            <person name="Phuntumart V."/>
            <person name="Wawra S."/>
            <person name="Weide R."/>
            <person name="Win J."/>
            <person name="Young C."/>
            <person name="Zhou S."/>
            <person name="Fry W."/>
            <person name="Meyers B.C."/>
            <person name="van West P."/>
            <person name="Ristaino J."/>
            <person name="Govers F."/>
            <person name="Birch P.R."/>
            <person name="Whisson S.C."/>
            <person name="Judelson H.S."/>
            <person name="Nusbaum C."/>
        </authorList>
    </citation>
    <scope>NUCLEOTIDE SEQUENCE [LARGE SCALE GENOMIC DNA]</scope>
    <source>
        <strain evidence="3">T30-4</strain>
    </source>
</reference>
<feature type="region of interest" description="Disordered" evidence="1">
    <location>
        <begin position="145"/>
        <end position="226"/>
    </location>
</feature>
<evidence type="ECO:0000256" key="1">
    <source>
        <dbReference type="SAM" id="MobiDB-lite"/>
    </source>
</evidence>
<feature type="compositionally biased region" description="Basic and acidic residues" evidence="1">
    <location>
        <begin position="148"/>
        <end position="157"/>
    </location>
</feature>
<dbReference type="Proteomes" id="UP000006643">
    <property type="component" value="Unassembled WGS sequence"/>
</dbReference>
<dbReference type="KEGG" id="pif:PITG_17927"/>
<evidence type="ECO:0000313" key="3">
    <source>
        <dbReference type="Proteomes" id="UP000006643"/>
    </source>
</evidence>
<proteinExistence type="predicted"/>
<name>D0NXA4_PHYIT</name>
<organism evidence="2 3">
    <name type="scientific">Phytophthora infestans (strain T30-4)</name>
    <name type="common">Potato late blight agent</name>
    <dbReference type="NCBI Taxonomy" id="403677"/>
    <lineage>
        <taxon>Eukaryota</taxon>
        <taxon>Sar</taxon>
        <taxon>Stramenopiles</taxon>
        <taxon>Oomycota</taxon>
        <taxon>Peronosporomycetes</taxon>
        <taxon>Peronosporales</taxon>
        <taxon>Peronosporaceae</taxon>
        <taxon>Phytophthora</taxon>
    </lineage>
</organism>
<dbReference type="HOGENOM" id="CLU_1226892_0_0_1"/>
<keyword evidence="3" id="KW-1185">Reference proteome</keyword>
<evidence type="ECO:0000313" key="2">
    <source>
        <dbReference type="EMBL" id="EEY67701.1"/>
    </source>
</evidence>